<dbReference type="OrthoDB" id="7584480at2"/>
<reference evidence="3" key="1">
    <citation type="submission" date="2015-08" db="EMBL/GenBank/DDBJ databases">
        <title>Genome sequencing project for genomic taxonomy and phylogenomics of Bacillus-like bacteria.</title>
        <authorList>
            <person name="Liu B."/>
            <person name="Wang J."/>
            <person name="Zhu Y."/>
            <person name="Liu G."/>
            <person name="Chen Q."/>
            <person name="Chen Z."/>
            <person name="Lan J."/>
            <person name="Che J."/>
            <person name="Ge C."/>
            <person name="Shi H."/>
            <person name="Pan Z."/>
            <person name="Liu X."/>
        </authorList>
    </citation>
    <scope>NUCLEOTIDE SEQUENCE [LARGE SCALE GENOMIC DNA]</scope>
    <source>
        <strain evidence="3">FJAT-22460</strain>
    </source>
</reference>
<dbReference type="GO" id="GO:0005829">
    <property type="term" value="C:cytosol"/>
    <property type="evidence" value="ECO:0007669"/>
    <property type="project" value="TreeGrafter"/>
</dbReference>
<dbReference type="Pfam" id="PF03621">
    <property type="entry name" value="MbtH"/>
    <property type="match status" value="1"/>
</dbReference>
<dbReference type="Gene3D" id="3.90.820.10">
    <property type="entry name" value="Structural Genomics, Unknown Function 30-nov-00 1gh9 Mol_id"/>
    <property type="match status" value="1"/>
</dbReference>
<protein>
    <submittedName>
        <fullName evidence="2">Protein mbtH</fullName>
    </submittedName>
</protein>
<accession>A0A0M1P7X8</accession>
<dbReference type="EMBL" id="LIUT01000001">
    <property type="protein sequence ID" value="KOR90420.1"/>
    <property type="molecule type" value="Genomic_DNA"/>
</dbReference>
<dbReference type="GO" id="GO:0019290">
    <property type="term" value="P:siderophore biosynthetic process"/>
    <property type="evidence" value="ECO:0007669"/>
    <property type="project" value="TreeGrafter"/>
</dbReference>
<dbReference type="PANTHER" id="PTHR38444:SF1">
    <property type="entry name" value="ENTEROBACTIN BIOSYNTHESIS PROTEIN YBDZ"/>
    <property type="match status" value="1"/>
</dbReference>
<proteinExistence type="predicted"/>
<dbReference type="PANTHER" id="PTHR38444">
    <property type="entry name" value="ENTEROBACTIN BIOSYNTHESIS PROTEIN YBDZ"/>
    <property type="match status" value="1"/>
</dbReference>
<keyword evidence="3" id="KW-1185">Reference proteome</keyword>
<dbReference type="RefSeq" id="WP_054403356.1">
    <property type="nucleotide sequence ID" value="NZ_LIUT01000001.1"/>
</dbReference>
<dbReference type="PATRIC" id="fig|1705565.3.peg.5214"/>
<evidence type="ECO:0000313" key="2">
    <source>
        <dbReference type="EMBL" id="KOR90420.1"/>
    </source>
</evidence>
<dbReference type="Proteomes" id="UP000036932">
    <property type="component" value="Unassembled WGS sequence"/>
</dbReference>
<dbReference type="InterPro" id="IPR037407">
    <property type="entry name" value="MLP_fam"/>
</dbReference>
<dbReference type="AlphaFoldDB" id="A0A0M1P7X8"/>
<comment type="caution">
    <text evidence="2">The sequence shown here is derived from an EMBL/GenBank/DDBJ whole genome shotgun (WGS) entry which is preliminary data.</text>
</comment>
<name>A0A0M1P7X8_9BACL</name>
<evidence type="ECO:0000313" key="3">
    <source>
        <dbReference type="Proteomes" id="UP000036932"/>
    </source>
</evidence>
<dbReference type="SMART" id="SM00923">
    <property type="entry name" value="MbtH"/>
    <property type="match status" value="1"/>
</dbReference>
<dbReference type="InterPro" id="IPR005153">
    <property type="entry name" value="MbtH-like_dom"/>
</dbReference>
<evidence type="ECO:0000259" key="1">
    <source>
        <dbReference type="SMART" id="SM00923"/>
    </source>
</evidence>
<dbReference type="SUPFAM" id="SSF160582">
    <property type="entry name" value="MbtH-like"/>
    <property type="match status" value="1"/>
</dbReference>
<feature type="domain" description="MbtH-like" evidence="1">
    <location>
        <begin position="3"/>
        <end position="53"/>
    </location>
</feature>
<dbReference type="InterPro" id="IPR038020">
    <property type="entry name" value="MbtH-like_sf"/>
</dbReference>
<gene>
    <name evidence="2" type="ORF">AM231_15675</name>
</gene>
<organism evidence="2 3">
    <name type="scientific">Paenibacillus solani</name>
    <dbReference type="NCBI Taxonomy" id="1705565"/>
    <lineage>
        <taxon>Bacteria</taxon>
        <taxon>Bacillati</taxon>
        <taxon>Bacillota</taxon>
        <taxon>Bacilli</taxon>
        <taxon>Bacillales</taxon>
        <taxon>Paenibacillaceae</taxon>
        <taxon>Paenibacillus</taxon>
    </lineage>
</organism>
<sequence>MTNPFEQADGKFLVLMNHEGQYSLWPAFAAIPAGWNQVLGLGTREECVAYINENWVDLRPRSLYADTGSIPEPRS</sequence>